<feature type="region of interest" description="Disordered" evidence="1">
    <location>
        <begin position="92"/>
        <end position="139"/>
    </location>
</feature>
<feature type="transmembrane region" description="Helical" evidence="2">
    <location>
        <begin position="16"/>
        <end position="36"/>
    </location>
</feature>
<keyword evidence="2" id="KW-1133">Transmembrane helix</keyword>
<accession>A0A1Y1ZWY1</accession>
<dbReference type="PROSITE" id="PS51257">
    <property type="entry name" value="PROKAR_LIPOPROTEIN"/>
    <property type="match status" value="1"/>
</dbReference>
<evidence type="ECO:0000313" key="4">
    <source>
        <dbReference type="Proteomes" id="UP000193144"/>
    </source>
</evidence>
<keyword evidence="2" id="KW-0812">Transmembrane</keyword>
<proteinExistence type="predicted"/>
<keyword evidence="2" id="KW-0472">Membrane</keyword>
<protein>
    <submittedName>
        <fullName evidence="3">Uncharacterized protein</fullName>
    </submittedName>
</protein>
<evidence type="ECO:0000313" key="3">
    <source>
        <dbReference type="EMBL" id="ORY14275.1"/>
    </source>
</evidence>
<gene>
    <name evidence="3" type="ORF">BCR34DRAFT_237595</name>
</gene>
<name>A0A1Y1ZWY1_9PLEO</name>
<organism evidence="3 4">
    <name type="scientific">Clohesyomyces aquaticus</name>
    <dbReference type="NCBI Taxonomy" id="1231657"/>
    <lineage>
        <taxon>Eukaryota</taxon>
        <taxon>Fungi</taxon>
        <taxon>Dikarya</taxon>
        <taxon>Ascomycota</taxon>
        <taxon>Pezizomycotina</taxon>
        <taxon>Dothideomycetes</taxon>
        <taxon>Pleosporomycetidae</taxon>
        <taxon>Pleosporales</taxon>
        <taxon>Lindgomycetaceae</taxon>
        <taxon>Clohesyomyces</taxon>
    </lineage>
</organism>
<feature type="region of interest" description="Disordered" evidence="1">
    <location>
        <begin position="364"/>
        <end position="386"/>
    </location>
</feature>
<feature type="region of interest" description="Disordered" evidence="1">
    <location>
        <begin position="409"/>
        <end position="431"/>
    </location>
</feature>
<reference evidence="3 4" key="1">
    <citation type="submission" date="2016-07" db="EMBL/GenBank/DDBJ databases">
        <title>Pervasive Adenine N6-methylation of Active Genes in Fungi.</title>
        <authorList>
            <consortium name="DOE Joint Genome Institute"/>
            <person name="Mondo S.J."/>
            <person name="Dannebaum R.O."/>
            <person name="Kuo R.C."/>
            <person name="Labutti K."/>
            <person name="Haridas S."/>
            <person name="Kuo A."/>
            <person name="Salamov A."/>
            <person name="Ahrendt S.R."/>
            <person name="Lipzen A."/>
            <person name="Sullivan W."/>
            <person name="Andreopoulos W.B."/>
            <person name="Clum A."/>
            <person name="Lindquist E."/>
            <person name="Daum C."/>
            <person name="Ramamoorthy G.K."/>
            <person name="Gryganskyi A."/>
            <person name="Culley D."/>
            <person name="Magnuson J.K."/>
            <person name="James T.Y."/>
            <person name="O'Malley M.A."/>
            <person name="Stajich J.E."/>
            <person name="Spatafora J.W."/>
            <person name="Visel A."/>
            <person name="Grigoriev I.V."/>
        </authorList>
    </citation>
    <scope>NUCLEOTIDE SEQUENCE [LARGE SCALE GENOMIC DNA]</scope>
    <source>
        <strain evidence="3 4">CBS 115471</strain>
    </source>
</reference>
<sequence length="431" mass="47497">MSPIPTKPDVQLPWKYLALIPIGVFVLGSCIVLLLYSRRFSLQAVEVLSHLRTLLKYPRALFYTCPKAYFSAIARWFQQCLANGQDHMDDYLHPSNAAEHSDESSDDAGIDGPSGGRMDSESKPPEGRGNIGSSGATGAVVNNNHRLSWRGLKSAIRDSNRPGRSLRPRFERARSNNVSIPNNTPPPPYLPPRHVPLSLGSRVSYGLIHNSNRVMENTEIEGVSVDETLPQGVDILRPANEDNIRPRTSGFGPGFWNSYASQRFDSPELATSLLPHNAGRNNLGCHSFGVIPSPGFSDRFERQPLHGASRSPNADRRYSYTTALKRQDSIVGRPNSVEEPKEGSAILGYAKNIPNSYNKDARQFEKAKSRKPSRPQPPLMQQRAPPVPAKISISIHIDDAKATIVDTDIEETSGSESESSMPMPGAWREGK</sequence>
<evidence type="ECO:0000256" key="2">
    <source>
        <dbReference type="SAM" id="Phobius"/>
    </source>
</evidence>
<dbReference type="AlphaFoldDB" id="A0A1Y1ZWY1"/>
<feature type="compositionally biased region" description="Low complexity" evidence="1">
    <location>
        <begin position="414"/>
        <end position="425"/>
    </location>
</feature>
<dbReference type="EMBL" id="MCFA01000034">
    <property type="protein sequence ID" value="ORY14275.1"/>
    <property type="molecule type" value="Genomic_DNA"/>
</dbReference>
<feature type="region of interest" description="Disordered" evidence="1">
    <location>
        <begin position="152"/>
        <end position="189"/>
    </location>
</feature>
<comment type="caution">
    <text evidence="3">The sequence shown here is derived from an EMBL/GenBank/DDBJ whole genome shotgun (WGS) entry which is preliminary data.</text>
</comment>
<keyword evidence="4" id="KW-1185">Reference proteome</keyword>
<dbReference type="Proteomes" id="UP000193144">
    <property type="component" value="Unassembled WGS sequence"/>
</dbReference>
<evidence type="ECO:0000256" key="1">
    <source>
        <dbReference type="SAM" id="MobiDB-lite"/>
    </source>
</evidence>